<dbReference type="Proteomes" id="UP000030744">
    <property type="component" value="Unassembled WGS sequence"/>
</dbReference>
<reference evidence="1" key="2">
    <citation type="submission" date="2013-10" db="EMBL/GenBank/DDBJ databases">
        <authorList>
            <person name="Aslett M."/>
        </authorList>
    </citation>
    <scope>NUCLEOTIDE SEQUENCE [LARGE SCALE GENOMIC DNA]</scope>
    <source>
        <strain evidence="1">Houghton</strain>
    </source>
</reference>
<evidence type="ECO:0000313" key="2">
    <source>
        <dbReference type="Proteomes" id="UP000030744"/>
    </source>
</evidence>
<dbReference type="AlphaFoldDB" id="U6JTJ1"/>
<organism evidence="1 2">
    <name type="scientific">Eimeria mitis</name>
    <dbReference type="NCBI Taxonomy" id="44415"/>
    <lineage>
        <taxon>Eukaryota</taxon>
        <taxon>Sar</taxon>
        <taxon>Alveolata</taxon>
        <taxon>Apicomplexa</taxon>
        <taxon>Conoidasida</taxon>
        <taxon>Coccidia</taxon>
        <taxon>Eucoccidiorida</taxon>
        <taxon>Eimeriorina</taxon>
        <taxon>Eimeriidae</taxon>
        <taxon>Eimeria</taxon>
    </lineage>
</organism>
<name>U6JTJ1_9EIME</name>
<sequence length="104" mass="11379">MVTCPSTKSVDCLADFNAARERAGLEAFTEEKEANKKLPTGESSYIDEICSAIKEASGLHLPYHCQTDTQKKLPTGDETYIGKICSAIQEASGLHMCHHCRDSD</sequence>
<gene>
    <name evidence="1" type="ORF">EMH_0043630</name>
</gene>
<reference evidence="1" key="1">
    <citation type="submission" date="2013-10" db="EMBL/GenBank/DDBJ databases">
        <title>Genomic analysis of the causative agents of coccidiosis in chickens.</title>
        <authorList>
            <person name="Reid A.J."/>
            <person name="Blake D."/>
            <person name="Billington K."/>
            <person name="Browne H."/>
            <person name="Dunn M."/>
            <person name="Hung S."/>
            <person name="Kawahara F."/>
            <person name="Miranda-Saavedra D."/>
            <person name="Mourier T."/>
            <person name="Nagra H."/>
            <person name="Otto T.D."/>
            <person name="Rawlings N."/>
            <person name="Sanchez A."/>
            <person name="Sanders M."/>
            <person name="Subramaniam C."/>
            <person name="Tay Y."/>
            <person name="Dear P."/>
            <person name="Doerig C."/>
            <person name="Gruber A."/>
            <person name="Parkinson J."/>
            <person name="Shirley M."/>
            <person name="Wan K.L."/>
            <person name="Berriman M."/>
            <person name="Tomley F."/>
            <person name="Pain A."/>
        </authorList>
    </citation>
    <scope>NUCLEOTIDE SEQUENCE [LARGE SCALE GENOMIC DNA]</scope>
    <source>
        <strain evidence="1">Houghton</strain>
    </source>
</reference>
<dbReference type="InterPro" id="IPR021288">
    <property type="entry name" value="Surface_antigen"/>
</dbReference>
<dbReference type="EMBL" id="HG681535">
    <property type="protein sequence ID" value="CDJ28744.1"/>
    <property type="molecule type" value="Genomic_DNA"/>
</dbReference>
<dbReference type="Pfam" id="PF11054">
    <property type="entry name" value="Surface_antigen"/>
    <property type="match status" value="1"/>
</dbReference>
<protein>
    <submittedName>
        <fullName evidence="1">SAG family member</fullName>
    </submittedName>
</protein>
<accession>U6JTJ1</accession>
<dbReference type="VEuPathDB" id="ToxoDB:EMH_0043630"/>
<dbReference type="GeneID" id="25379081"/>
<proteinExistence type="predicted"/>
<evidence type="ECO:0000313" key="1">
    <source>
        <dbReference type="EMBL" id="CDJ28744.1"/>
    </source>
</evidence>
<dbReference type="RefSeq" id="XP_013351318.1">
    <property type="nucleotide sequence ID" value="XM_013495864.1"/>
</dbReference>
<keyword evidence="2" id="KW-1185">Reference proteome</keyword>